<comment type="caution">
    <text evidence="1">The sequence shown here is derived from an EMBL/GenBank/DDBJ whole genome shotgun (WGS) entry which is preliminary data.</text>
</comment>
<accession>A0ABR9AZ06</accession>
<dbReference type="EMBL" id="JACYTN010000006">
    <property type="protein sequence ID" value="MBD8498874.1"/>
    <property type="molecule type" value="Genomic_DNA"/>
</dbReference>
<keyword evidence="2" id="KW-1185">Reference proteome</keyword>
<evidence type="ECO:0000313" key="1">
    <source>
        <dbReference type="EMBL" id="MBD8498874.1"/>
    </source>
</evidence>
<name>A0ABR9AZ06_9BACL</name>
<sequence>MTTKMFTLVEGFEGESMAIEVAGDFEKSAAFSNTGMKSITTSKVPRRPAFTIKFNVPYETKMSFIYMVHSSHNYEYHYCHVNNQRKIVGTNGRAWTKYEQVLPAGEHMLKFEFNYQEYYKPGNNVDGIYLDNFTLEMFPLTNPSLIFTDEGGYPYHDAQGNIFKNLDFGTLVAGQTSLPQKVNVYNYSSFDVVKPMVYLKPPEFSPKVKLEISQYSTPFIPENELHFNGTMKDGGHHSFYVRAVSQEDTMSGGNFYIYAKAAPL</sequence>
<reference evidence="1 2" key="1">
    <citation type="submission" date="2020-09" db="EMBL/GenBank/DDBJ databases">
        <title>Paenibacillus sp. CAU 1523 isolated from sand of Haeundae Beach.</title>
        <authorList>
            <person name="Kim W."/>
        </authorList>
    </citation>
    <scope>NUCLEOTIDE SEQUENCE [LARGE SCALE GENOMIC DNA]</scope>
    <source>
        <strain evidence="1 2">CAU 1523</strain>
    </source>
</reference>
<evidence type="ECO:0000313" key="2">
    <source>
        <dbReference type="Proteomes" id="UP000634529"/>
    </source>
</evidence>
<dbReference type="Proteomes" id="UP000634529">
    <property type="component" value="Unassembled WGS sequence"/>
</dbReference>
<organism evidence="1 2">
    <name type="scientific">Paenibacillus arenosi</name>
    <dbReference type="NCBI Taxonomy" id="2774142"/>
    <lineage>
        <taxon>Bacteria</taxon>
        <taxon>Bacillati</taxon>
        <taxon>Bacillota</taxon>
        <taxon>Bacilli</taxon>
        <taxon>Bacillales</taxon>
        <taxon>Paenibacillaceae</taxon>
        <taxon>Paenibacillus</taxon>
    </lineage>
</organism>
<dbReference type="RefSeq" id="WP_192025230.1">
    <property type="nucleotide sequence ID" value="NZ_JACYTN010000006.1"/>
</dbReference>
<gene>
    <name evidence="1" type="ORF">IFO66_11230</name>
</gene>
<protein>
    <submittedName>
        <fullName evidence="1">Uncharacterized protein</fullName>
    </submittedName>
</protein>
<proteinExistence type="predicted"/>